<dbReference type="GO" id="GO:0006281">
    <property type="term" value="P:DNA repair"/>
    <property type="evidence" value="ECO:0007669"/>
    <property type="project" value="TreeGrafter"/>
</dbReference>
<dbReference type="SUPFAM" id="SSF56784">
    <property type="entry name" value="HAD-like"/>
    <property type="match status" value="1"/>
</dbReference>
<dbReference type="AlphaFoldDB" id="A0A5R9E3L8"/>
<keyword evidence="2" id="KW-0378">Hydrolase</keyword>
<dbReference type="InterPro" id="IPR023198">
    <property type="entry name" value="PGP-like_dom2"/>
</dbReference>
<accession>A0A5R9E3L8</accession>
<keyword evidence="3" id="KW-1185">Reference proteome</keyword>
<dbReference type="PANTHER" id="PTHR43434:SF19">
    <property type="entry name" value="PHOSPHONOACETALDEHYDE HYDROLASE"/>
    <property type="match status" value="1"/>
</dbReference>
<gene>
    <name evidence="2" type="ORF">FEF34_16630</name>
</gene>
<dbReference type="SFLD" id="SFLDS00003">
    <property type="entry name" value="Haloacid_Dehalogenase"/>
    <property type="match status" value="1"/>
</dbReference>
<dbReference type="Pfam" id="PF00702">
    <property type="entry name" value="Hydrolase"/>
    <property type="match status" value="1"/>
</dbReference>
<evidence type="ECO:0000313" key="2">
    <source>
        <dbReference type="EMBL" id="TLQ44530.1"/>
    </source>
</evidence>
<dbReference type="InterPro" id="IPR036412">
    <property type="entry name" value="HAD-like_sf"/>
</dbReference>
<evidence type="ECO:0000313" key="3">
    <source>
        <dbReference type="Proteomes" id="UP000305921"/>
    </source>
</evidence>
<dbReference type="Proteomes" id="UP000305921">
    <property type="component" value="Unassembled WGS sequence"/>
</dbReference>
<feature type="region of interest" description="Disordered" evidence="1">
    <location>
        <begin position="267"/>
        <end position="294"/>
    </location>
</feature>
<dbReference type="PANTHER" id="PTHR43434">
    <property type="entry name" value="PHOSPHOGLYCOLATE PHOSPHATASE"/>
    <property type="match status" value="1"/>
</dbReference>
<dbReference type="Gene3D" id="3.40.50.1000">
    <property type="entry name" value="HAD superfamily/HAD-like"/>
    <property type="match status" value="1"/>
</dbReference>
<dbReference type="EMBL" id="VAWE01000001">
    <property type="protein sequence ID" value="TLQ44530.1"/>
    <property type="molecule type" value="Genomic_DNA"/>
</dbReference>
<name>A0A5R9E3L8_9ACTN</name>
<dbReference type="OrthoDB" id="9781769at2"/>
<protein>
    <submittedName>
        <fullName evidence="2">HAD family hydrolase</fullName>
    </submittedName>
</protein>
<dbReference type="InterPro" id="IPR050155">
    <property type="entry name" value="HAD-like_hydrolase_sf"/>
</dbReference>
<dbReference type="RefSeq" id="WP_138053890.1">
    <property type="nucleotide sequence ID" value="NZ_VAWE01000001.1"/>
</dbReference>
<comment type="caution">
    <text evidence="2">The sequence shown here is derived from an EMBL/GenBank/DDBJ whole genome shotgun (WGS) entry which is preliminary data.</text>
</comment>
<reference evidence="2 3" key="1">
    <citation type="submission" date="2019-05" db="EMBL/GenBank/DDBJ databases">
        <title>Streptomyces marianii sp. nov., a novel marine actinomycete from southern coast of India.</title>
        <authorList>
            <person name="Iniyan A.M."/>
            <person name="Wink J."/>
            <person name="Ramprasad E."/>
            <person name="Ramana C.V."/>
            <person name="Bunk B."/>
            <person name="Sproer C."/>
            <person name="Joseph F.-J.R.S."/>
            <person name="Vincent S.G.P."/>
        </authorList>
    </citation>
    <scope>NUCLEOTIDE SEQUENCE [LARGE SCALE GENOMIC DNA]</scope>
    <source>
        <strain evidence="2 3">ICN19</strain>
    </source>
</reference>
<sequence length="294" mass="30198">MILPAPFVLFDLDGTLIRPGSGLQRRHMAAMQWAIRETSGSAEEFRYEGGDLFYAYVNLSGFTDAGTIEAALTIAGTPRAALPAARERAVTLMRHRLGTEPHPHSADDALPGAVHAVRALAAAGVRVGLSTGNARSIALWKVERLGLADVLTTGGFGDVARDRDLVVAQGLAAFGGNPTGGVVVGDTAKDISAAHNSGLRCVAVATGGSTEEQLARAGADKVLRTLDHPHATTVITEVARGPAVCLWGKPLADGLTGADRVSRQSLLAVSPGRPSPAESVSSGAYSVARGSGPA</sequence>
<dbReference type="Gene3D" id="1.10.150.240">
    <property type="entry name" value="Putative phosphatase, domain 2"/>
    <property type="match status" value="1"/>
</dbReference>
<dbReference type="GO" id="GO:0005829">
    <property type="term" value="C:cytosol"/>
    <property type="evidence" value="ECO:0007669"/>
    <property type="project" value="TreeGrafter"/>
</dbReference>
<dbReference type="SFLD" id="SFLDG01129">
    <property type="entry name" value="C1.5:_HAD__Beta-PGM__Phosphata"/>
    <property type="match status" value="1"/>
</dbReference>
<dbReference type="GO" id="GO:0008967">
    <property type="term" value="F:phosphoglycolate phosphatase activity"/>
    <property type="evidence" value="ECO:0007669"/>
    <property type="project" value="TreeGrafter"/>
</dbReference>
<proteinExistence type="predicted"/>
<evidence type="ECO:0000256" key="1">
    <source>
        <dbReference type="SAM" id="MobiDB-lite"/>
    </source>
</evidence>
<dbReference type="InterPro" id="IPR023214">
    <property type="entry name" value="HAD_sf"/>
</dbReference>
<organism evidence="2 3">
    <name type="scientific">Streptomyces marianii</name>
    <dbReference type="NCBI Taxonomy" id="1817406"/>
    <lineage>
        <taxon>Bacteria</taxon>
        <taxon>Bacillati</taxon>
        <taxon>Actinomycetota</taxon>
        <taxon>Actinomycetes</taxon>
        <taxon>Kitasatosporales</taxon>
        <taxon>Streptomycetaceae</taxon>
        <taxon>Streptomyces</taxon>
    </lineage>
</organism>